<dbReference type="SUPFAM" id="SSF46565">
    <property type="entry name" value="Chaperone J-domain"/>
    <property type="match status" value="1"/>
</dbReference>
<protein>
    <recommendedName>
        <fullName evidence="1">J domain-containing protein</fullName>
    </recommendedName>
</protein>
<dbReference type="InterPro" id="IPR001623">
    <property type="entry name" value="DnaJ_domain"/>
</dbReference>
<dbReference type="InterPro" id="IPR016024">
    <property type="entry name" value="ARM-type_fold"/>
</dbReference>
<dbReference type="InterPro" id="IPR050817">
    <property type="entry name" value="DjlA_DnaK_co-chaperone"/>
</dbReference>
<sequence length="314" mass="35697">MEQQTLNPYYELGVEPGVTPQQLKQAYRQSVMRYHPDTSSGNGNAKKFRQVTEAYQLLQKMNAYQSAHAGNKTVSRASNLRQKFSSVFQKKRQQQTQASRPWWEKITVPQENDEKIKVNRQTTHLSLEELINCVELSENQYVRQVALEAIAAKKDKGGVNYLLHLLQNSDASKRTDVIKALGQCGIKRVNQYLFPYVNDTSIEISAAAVKALERIDSANRSHVIEILRSQASSWKVSLIRPLSKLKNQLFSVTSSKRKLGGMLLRSGSISEQQLEIALLMQKRFPLLLGQILRYLEYVTIPEIQNSIASQKKSC</sequence>
<dbReference type="PANTHER" id="PTHR24074">
    <property type="entry name" value="CO-CHAPERONE PROTEIN DJLA"/>
    <property type="match status" value="1"/>
</dbReference>
<dbReference type="AlphaFoldDB" id="A0A382B372"/>
<dbReference type="Pfam" id="PF00226">
    <property type="entry name" value="DnaJ"/>
    <property type="match status" value="1"/>
</dbReference>
<dbReference type="PROSITE" id="PS50076">
    <property type="entry name" value="DNAJ_2"/>
    <property type="match status" value="1"/>
</dbReference>
<dbReference type="SUPFAM" id="SSF48371">
    <property type="entry name" value="ARM repeat"/>
    <property type="match status" value="1"/>
</dbReference>
<dbReference type="InterPro" id="IPR036869">
    <property type="entry name" value="J_dom_sf"/>
</dbReference>
<name>A0A382B372_9ZZZZ</name>
<evidence type="ECO:0000313" key="2">
    <source>
        <dbReference type="EMBL" id="SVB07961.1"/>
    </source>
</evidence>
<accession>A0A382B372</accession>
<dbReference type="Gene3D" id="1.10.287.110">
    <property type="entry name" value="DnaJ domain"/>
    <property type="match status" value="1"/>
</dbReference>
<reference evidence="2" key="1">
    <citation type="submission" date="2018-05" db="EMBL/GenBank/DDBJ databases">
        <authorList>
            <person name="Lanie J.A."/>
            <person name="Ng W.-L."/>
            <person name="Kazmierczak K.M."/>
            <person name="Andrzejewski T.M."/>
            <person name="Davidsen T.M."/>
            <person name="Wayne K.J."/>
            <person name="Tettelin H."/>
            <person name="Glass J.I."/>
            <person name="Rusch D."/>
            <person name="Podicherti R."/>
            <person name="Tsui H.-C.T."/>
            <person name="Winkler M.E."/>
        </authorList>
    </citation>
    <scope>NUCLEOTIDE SEQUENCE</scope>
</reference>
<dbReference type="SUPFAM" id="SSF160246">
    <property type="entry name" value="EspE N-terminal domain-like"/>
    <property type="match status" value="1"/>
</dbReference>
<dbReference type="EMBL" id="UINC01027907">
    <property type="protein sequence ID" value="SVB07961.1"/>
    <property type="molecule type" value="Genomic_DNA"/>
</dbReference>
<dbReference type="CDD" id="cd06257">
    <property type="entry name" value="DnaJ"/>
    <property type="match status" value="1"/>
</dbReference>
<dbReference type="Gene3D" id="1.25.10.10">
    <property type="entry name" value="Leucine-rich Repeat Variant"/>
    <property type="match status" value="1"/>
</dbReference>
<organism evidence="2">
    <name type="scientific">marine metagenome</name>
    <dbReference type="NCBI Taxonomy" id="408172"/>
    <lineage>
        <taxon>unclassified sequences</taxon>
        <taxon>metagenomes</taxon>
        <taxon>ecological metagenomes</taxon>
    </lineage>
</organism>
<dbReference type="InterPro" id="IPR011989">
    <property type="entry name" value="ARM-like"/>
</dbReference>
<gene>
    <name evidence="2" type="ORF">METZ01_LOCUS160815</name>
</gene>
<evidence type="ECO:0000259" key="1">
    <source>
        <dbReference type="PROSITE" id="PS50076"/>
    </source>
</evidence>
<dbReference type="InterPro" id="IPR037257">
    <property type="entry name" value="T2SS_E_N_sf"/>
</dbReference>
<dbReference type="Pfam" id="PF13646">
    <property type="entry name" value="HEAT_2"/>
    <property type="match status" value="1"/>
</dbReference>
<feature type="domain" description="J" evidence="1">
    <location>
        <begin position="7"/>
        <end position="63"/>
    </location>
</feature>
<dbReference type="PRINTS" id="PR00625">
    <property type="entry name" value="JDOMAIN"/>
</dbReference>
<proteinExistence type="predicted"/>
<dbReference type="SMART" id="SM00271">
    <property type="entry name" value="DnaJ"/>
    <property type="match status" value="1"/>
</dbReference>